<sequence length="128" mass="14495">MYSVALFNNLNNYSSISEEQFSLIAEVLSRRLIKKKRALIEEGDICRNLFFVEKGALRSYSTGNDGTEHVMQLAIENQVSLPRSPARSQLSLLRRVKFCFCLILKLTIYARAYPSSKLISASCISAHM</sequence>
<dbReference type="Proteomes" id="UP000320300">
    <property type="component" value="Unassembled WGS sequence"/>
</dbReference>
<dbReference type="InterPro" id="IPR014710">
    <property type="entry name" value="RmlC-like_jellyroll"/>
</dbReference>
<dbReference type="InterPro" id="IPR018488">
    <property type="entry name" value="cNMP-bd_CS"/>
</dbReference>
<accession>A0A521FL21</accession>
<evidence type="ECO:0000259" key="1">
    <source>
        <dbReference type="PROSITE" id="PS50042"/>
    </source>
</evidence>
<dbReference type="EMBL" id="FXTN01000013">
    <property type="protein sequence ID" value="SMO96907.1"/>
    <property type="molecule type" value="Genomic_DNA"/>
</dbReference>
<evidence type="ECO:0000313" key="2">
    <source>
        <dbReference type="EMBL" id="SMO96907.1"/>
    </source>
</evidence>
<organism evidence="2 3">
    <name type="scientific">Pedobacter westerhofensis</name>
    <dbReference type="NCBI Taxonomy" id="425512"/>
    <lineage>
        <taxon>Bacteria</taxon>
        <taxon>Pseudomonadati</taxon>
        <taxon>Bacteroidota</taxon>
        <taxon>Sphingobacteriia</taxon>
        <taxon>Sphingobacteriales</taxon>
        <taxon>Sphingobacteriaceae</taxon>
        <taxon>Pedobacter</taxon>
    </lineage>
</organism>
<evidence type="ECO:0000313" key="3">
    <source>
        <dbReference type="Proteomes" id="UP000320300"/>
    </source>
</evidence>
<dbReference type="InterPro" id="IPR018490">
    <property type="entry name" value="cNMP-bd_dom_sf"/>
</dbReference>
<dbReference type="PROSITE" id="PS00888">
    <property type="entry name" value="CNMP_BINDING_1"/>
    <property type="match status" value="1"/>
</dbReference>
<dbReference type="CDD" id="cd00038">
    <property type="entry name" value="CAP_ED"/>
    <property type="match status" value="1"/>
</dbReference>
<proteinExistence type="predicted"/>
<dbReference type="PROSITE" id="PS50042">
    <property type="entry name" value="CNMP_BINDING_3"/>
    <property type="match status" value="1"/>
</dbReference>
<gene>
    <name evidence="2" type="ORF">SAMN06265348_113177</name>
</gene>
<name>A0A521FL21_9SPHI</name>
<dbReference type="AlphaFoldDB" id="A0A521FL21"/>
<reference evidence="2 3" key="1">
    <citation type="submission" date="2017-05" db="EMBL/GenBank/DDBJ databases">
        <authorList>
            <person name="Varghese N."/>
            <person name="Submissions S."/>
        </authorList>
    </citation>
    <scope>NUCLEOTIDE SEQUENCE [LARGE SCALE GENOMIC DNA]</scope>
    <source>
        <strain evidence="2 3">DSM 19036</strain>
    </source>
</reference>
<dbReference type="Gene3D" id="2.60.120.10">
    <property type="entry name" value="Jelly Rolls"/>
    <property type="match status" value="1"/>
</dbReference>
<protein>
    <recommendedName>
        <fullName evidence="1">Cyclic nucleotide-binding domain-containing protein</fullName>
    </recommendedName>
</protein>
<dbReference type="SUPFAM" id="SSF51206">
    <property type="entry name" value="cAMP-binding domain-like"/>
    <property type="match status" value="1"/>
</dbReference>
<dbReference type="InterPro" id="IPR000595">
    <property type="entry name" value="cNMP-bd_dom"/>
</dbReference>
<keyword evidence="3" id="KW-1185">Reference proteome</keyword>
<feature type="domain" description="Cyclic nucleotide-binding" evidence="1">
    <location>
        <begin position="12"/>
        <end position="73"/>
    </location>
</feature>